<accession>A0A3A6U0K0</accession>
<dbReference type="EMBL" id="QYYH01000040">
    <property type="protein sequence ID" value="RJY17493.1"/>
    <property type="molecule type" value="Genomic_DNA"/>
</dbReference>
<dbReference type="Proteomes" id="UP000273022">
    <property type="component" value="Unassembled WGS sequence"/>
</dbReference>
<proteinExistence type="predicted"/>
<evidence type="ECO:0000313" key="1">
    <source>
        <dbReference type="EMBL" id="RJY17493.1"/>
    </source>
</evidence>
<sequence length="170" mass="19163">MIQEVQQHLLWPSTHVLGLVSNGYGVIKNSTSFDCEKAATIQQSYFATCSTCTNGSLPREQKYAISQQGIYCYLNQEMDQYGLNVKLEGASFDHIKSMIGCFSDIFCSMSKCAVFVTLHGGIIENGFYHYYAHNIILAKTSQIEVENNVEDKILLFDCCGIELSWTREKL</sequence>
<evidence type="ECO:0000313" key="2">
    <source>
        <dbReference type="Proteomes" id="UP000273022"/>
    </source>
</evidence>
<protein>
    <submittedName>
        <fullName evidence="1">Uncharacterized protein</fullName>
    </submittedName>
</protein>
<organism evidence="1 2">
    <name type="scientific">Parashewanella spongiae</name>
    <dbReference type="NCBI Taxonomy" id="342950"/>
    <lineage>
        <taxon>Bacteria</taxon>
        <taxon>Pseudomonadati</taxon>
        <taxon>Pseudomonadota</taxon>
        <taxon>Gammaproteobacteria</taxon>
        <taxon>Alteromonadales</taxon>
        <taxon>Shewanellaceae</taxon>
        <taxon>Parashewanella</taxon>
    </lineage>
</organism>
<name>A0A3A6U0K0_9GAMM</name>
<reference evidence="1 2" key="1">
    <citation type="submission" date="2018-09" db="EMBL/GenBank/DDBJ databases">
        <title>Phylogeny of the Shewanellaceae, and recommendation for two new genera, Pseudoshewanella and Parashewanella.</title>
        <authorList>
            <person name="Wang G."/>
        </authorList>
    </citation>
    <scope>NUCLEOTIDE SEQUENCE [LARGE SCALE GENOMIC DNA]</scope>
    <source>
        <strain evidence="1 2">KCTC 22492</strain>
    </source>
</reference>
<dbReference type="AlphaFoldDB" id="A0A3A6U0K0"/>
<keyword evidence="2" id="KW-1185">Reference proteome</keyword>
<gene>
    <name evidence="1" type="ORF">D5R81_08270</name>
</gene>
<comment type="caution">
    <text evidence="1">The sequence shown here is derived from an EMBL/GenBank/DDBJ whole genome shotgun (WGS) entry which is preliminary data.</text>
</comment>